<dbReference type="Gene3D" id="1.10.287.1490">
    <property type="match status" value="1"/>
</dbReference>
<evidence type="ECO:0000313" key="3">
    <source>
        <dbReference type="Proteomes" id="UP000320496"/>
    </source>
</evidence>
<evidence type="ECO:0000313" key="2">
    <source>
        <dbReference type="EMBL" id="QDU39958.1"/>
    </source>
</evidence>
<dbReference type="RefSeq" id="WP_145371086.1">
    <property type="nucleotide sequence ID" value="NZ_CP036275.1"/>
</dbReference>
<name>A0A517ZBV8_9PLAN</name>
<keyword evidence="1" id="KW-0175">Coiled coil</keyword>
<evidence type="ECO:0000256" key="1">
    <source>
        <dbReference type="SAM" id="Coils"/>
    </source>
</evidence>
<feature type="coiled-coil region" evidence="1">
    <location>
        <begin position="32"/>
        <end position="170"/>
    </location>
</feature>
<organism evidence="2 3">
    <name type="scientific">Maioricimonas rarisocia</name>
    <dbReference type="NCBI Taxonomy" id="2528026"/>
    <lineage>
        <taxon>Bacteria</taxon>
        <taxon>Pseudomonadati</taxon>
        <taxon>Planctomycetota</taxon>
        <taxon>Planctomycetia</taxon>
        <taxon>Planctomycetales</taxon>
        <taxon>Planctomycetaceae</taxon>
        <taxon>Maioricimonas</taxon>
    </lineage>
</organism>
<accession>A0A517ZBV8</accession>
<protein>
    <submittedName>
        <fullName evidence="2">Zinc ribbon domain protein</fullName>
    </submittedName>
</protein>
<proteinExistence type="predicted"/>
<keyword evidence="3" id="KW-1185">Reference proteome</keyword>
<dbReference type="KEGG" id="mri:Mal4_43120"/>
<reference evidence="2 3" key="1">
    <citation type="submission" date="2019-02" db="EMBL/GenBank/DDBJ databases">
        <title>Deep-cultivation of Planctomycetes and their phenomic and genomic characterization uncovers novel biology.</title>
        <authorList>
            <person name="Wiegand S."/>
            <person name="Jogler M."/>
            <person name="Boedeker C."/>
            <person name="Pinto D."/>
            <person name="Vollmers J."/>
            <person name="Rivas-Marin E."/>
            <person name="Kohn T."/>
            <person name="Peeters S.H."/>
            <person name="Heuer A."/>
            <person name="Rast P."/>
            <person name="Oberbeckmann S."/>
            <person name="Bunk B."/>
            <person name="Jeske O."/>
            <person name="Meyerdierks A."/>
            <person name="Storesund J.E."/>
            <person name="Kallscheuer N."/>
            <person name="Luecker S."/>
            <person name="Lage O.M."/>
            <person name="Pohl T."/>
            <person name="Merkel B.J."/>
            <person name="Hornburger P."/>
            <person name="Mueller R.-W."/>
            <person name="Bruemmer F."/>
            <person name="Labrenz M."/>
            <person name="Spormann A.M."/>
            <person name="Op den Camp H."/>
            <person name="Overmann J."/>
            <person name="Amann R."/>
            <person name="Jetten M.S.M."/>
            <person name="Mascher T."/>
            <person name="Medema M.H."/>
            <person name="Devos D.P."/>
            <person name="Kaster A.-K."/>
            <person name="Ovreas L."/>
            <person name="Rohde M."/>
            <person name="Galperin M.Y."/>
            <person name="Jogler C."/>
        </authorList>
    </citation>
    <scope>NUCLEOTIDE SEQUENCE [LARGE SCALE GENOMIC DNA]</scope>
    <source>
        <strain evidence="2 3">Mal4</strain>
    </source>
</reference>
<dbReference type="OrthoDB" id="260976at2"/>
<dbReference type="AlphaFoldDB" id="A0A517ZBV8"/>
<sequence length="235" mass="26232">MTIAAPELTRLHELHLKLRDVRDELARGPRQIKAREQIVAQSREKQAQAEEQLKQFKAAADRKSLDLKTHESKIGELQAKLNAAASNREYDIIRGQIDADRVAMSVLEDEILELLDKVDRKRTEIGDLEVEVKKAETEKQRFAAEFESKLAGLESRAAELEEKIKATETGLEGDVAEKYRRLVAAYGADAMAAVEGGVCTNCYVGLTTQTQVFLRSGKIIFCTTCGRLLYLPVAD</sequence>
<dbReference type="EMBL" id="CP036275">
    <property type="protein sequence ID" value="QDU39958.1"/>
    <property type="molecule type" value="Genomic_DNA"/>
</dbReference>
<dbReference type="Proteomes" id="UP000320496">
    <property type="component" value="Chromosome"/>
</dbReference>
<gene>
    <name evidence="2" type="ORF">Mal4_43120</name>
</gene>